<keyword evidence="2" id="KW-1185">Reference proteome</keyword>
<protein>
    <submittedName>
        <fullName evidence="1">Peroxisomal membrane protein 4</fullName>
    </submittedName>
</protein>
<dbReference type="Pfam" id="PF02466">
    <property type="entry name" value="Tim17"/>
    <property type="match status" value="1"/>
</dbReference>
<dbReference type="Proteomes" id="UP001331761">
    <property type="component" value="Unassembled WGS sequence"/>
</dbReference>
<comment type="caution">
    <text evidence="1">The sequence shown here is derived from an EMBL/GenBank/DDBJ whole genome shotgun (WGS) entry which is preliminary data.</text>
</comment>
<evidence type="ECO:0000313" key="2">
    <source>
        <dbReference type="Proteomes" id="UP001331761"/>
    </source>
</evidence>
<dbReference type="PANTHER" id="PTHR15460:SF3">
    <property type="entry name" value="PEROXISOMAL MEMBRANE PROTEIN 4"/>
    <property type="match status" value="1"/>
</dbReference>
<accession>A0AAN8IH35</accession>
<dbReference type="PIRSF" id="PIRSF013674">
    <property type="entry name" value="PXMP4"/>
    <property type="match status" value="1"/>
</dbReference>
<name>A0AAN8IH35_TRICO</name>
<gene>
    <name evidence="1" type="ORF">GCK32_011062</name>
</gene>
<proteinExistence type="predicted"/>
<evidence type="ECO:0000313" key="1">
    <source>
        <dbReference type="EMBL" id="KAK5969963.1"/>
    </source>
</evidence>
<reference evidence="1 2" key="1">
    <citation type="submission" date="2019-10" db="EMBL/GenBank/DDBJ databases">
        <title>Assembly and Annotation for the nematode Trichostrongylus colubriformis.</title>
        <authorList>
            <person name="Martin J."/>
        </authorList>
    </citation>
    <scope>NUCLEOTIDE SEQUENCE [LARGE SCALE GENOMIC DNA]</scope>
    <source>
        <strain evidence="1">G859</strain>
        <tissue evidence="1">Whole worm</tissue>
    </source>
</reference>
<dbReference type="EMBL" id="WIXE01019512">
    <property type="protein sequence ID" value="KAK5969963.1"/>
    <property type="molecule type" value="Genomic_DNA"/>
</dbReference>
<sequence length="237" mass="27470">MQKRPVKSSRKRCFFHSITGRAHNVLRMIATMAYIINNWETYGNEFLKAFKDQHYLLAALKGLRNGIIYGARIRAPHALVMVFLFGEGTLVQKLQTIFRLTRIHATNLAKFVFSYKLVRGILEKMEGRTQEWHSFIAAFVMGYFVFGDNNAVNMQINLYLLSRITVGLAKLAVDNEVIPQPNFPIFPLFAAAVWGIVLWLFEHHTDVLQGSLVKSMTYLYKDSNYWTDIRNFLLRNK</sequence>
<dbReference type="PANTHER" id="PTHR15460">
    <property type="entry name" value="PEROXISOMAL MEMBRANE PROTEIN 4"/>
    <property type="match status" value="1"/>
</dbReference>
<dbReference type="InterPro" id="IPR019531">
    <property type="entry name" value="Pmp4"/>
</dbReference>
<dbReference type="GO" id="GO:0005778">
    <property type="term" value="C:peroxisomal membrane"/>
    <property type="evidence" value="ECO:0007669"/>
    <property type="project" value="TreeGrafter"/>
</dbReference>
<dbReference type="AlphaFoldDB" id="A0AAN8IH35"/>
<organism evidence="1 2">
    <name type="scientific">Trichostrongylus colubriformis</name>
    <name type="common">Black scour worm</name>
    <dbReference type="NCBI Taxonomy" id="6319"/>
    <lineage>
        <taxon>Eukaryota</taxon>
        <taxon>Metazoa</taxon>
        <taxon>Ecdysozoa</taxon>
        <taxon>Nematoda</taxon>
        <taxon>Chromadorea</taxon>
        <taxon>Rhabditida</taxon>
        <taxon>Rhabditina</taxon>
        <taxon>Rhabditomorpha</taxon>
        <taxon>Strongyloidea</taxon>
        <taxon>Trichostrongylidae</taxon>
        <taxon>Trichostrongylus</taxon>
    </lineage>
</organism>